<evidence type="ECO:0000313" key="1">
    <source>
        <dbReference type="EMBL" id="EGU45691.1"/>
    </source>
</evidence>
<comment type="caution">
    <text evidence="1">The sequence shown here is derived from an EMBL/GenBank/DDBJ whole genome shotgun (WGS) entry which is preliminary data.</text>
</comment>
<dbReference type="Proteomes" id="UP000004605">
    <property type="component" value="Unassembled WGS sequence"/>
</dbReference>
<name>F9RZ92_9VIBR</name>
<dbReference type="AlphaFoldDB" id="F9RZ92"/>
<proteinExistence type="predicted"/>
<reference evidence="1 2" key="1">
    <citation type="journal article" date="2012" name="Int. J. Syst. Evol. Microbiol.">
        <title>Vibrio caribbeanicus sp. nov., isolated from the marine sponge Scleritoderma cyanea.</title>
        <authorList>
            <person name="Hoffmann M."/>
            <person name="Monday S.R."/>
            <person name="Allard M.W."/>
            <person name="Strain E.A."/>
            <person name="Whittaker P."/>
            <person name="Naum M."/>
            <person name="McCarthy P.J."/>
            <person name="Lopez J.V."/>
            <person name="Fischer M."/>
            <person name="Brown E.W."/>
        </authorList>
    </citation>
    <scope>NUCLEOTIDE SEQUENCE [LARGE SCALE GENOMIC DNA]</scope>
    <source>
        <strain evidence="1 2">ATCC 700023</strain>
    </source>
</reference>
<sequence>MNSRCKVVMNSFMGIFFWLKNDHENAVVIGTHINGSQIAHNIDMITQKERTHNTNEHCSFALLLIP</sequence>
<keyword evidence="2" id="KW-1185">Reference proteome</keyword>
<dbReference type="EMBL" id="AFWF01000050">
    <property type="protein sequence ID" value="EGU45691.1"/>
    <property type="molecule type" value="Genomic_DNA"/>
</dbReference>
<gene>
    <name evidence="1" type="ORF">VII00023_13952</name>
</gene>
<accession>F9RZ92</accession>
<organism evidence="1 2">
    <name type="scientific">Vibrio ichthyoenteri ATCC 700023</name>
    <dbReference type="NCBI Taxonomy" id="870968"/>
    <lineage>
        <taxon>Bacteria</taxon>
        <taxon>Pseudomonadati</taxon>
        <taxon>Pseudomonadota</taxon>
        <taxon>Gammaproteobacteria</taxon>
        <taxon>Vibrionales</taxon>
        <taxon>Vibrionaceae</taxon>
        <taxon>Vibrio</taxon>
    </lineage>
</organism>
<evidence type="ECO:0000313" key="2">
    <source>
        <dbReference type="Proteomes" id="UP000004605"/>
    </source>
</evidence>
<protein>
    <submittedName>
        <fullName evidence="1">Uncharacterized protein</fullName>
    </submittedName>
</protein>